<keyword evidence="1" id="KW-1133">Transmembrane helix</keyword>
<protein>
    <submittedName>
        <fullName evidence="2">Uncharacterized protein</fullName>
    </submittedName>
</protein>
<dbReference type="AlphaFoldDB" id="A0A2U2B8E7"/>
<evidence type="ECO:0000313" key="2">
    <source>
        <dbReference type="EMBL" id="PWD99339.1"/>
    </source>
</evidence>
<keyword evidence="3" id="KW-1185">Reference proteome</keyword>
<proteinExistence type="predicted"/>
<dbReference type="EMBL" id="QEWP01000007">
    <property type="protein sequence ID" value="PWD99339.1"/>
    <property type="molecule type" value="Genomic_DNA"/>
</dbReference>
<feature type="transmembrane region" description="Helical" evidence="1">
    <location>
        <begin position="55"/>
        <end position="78"/>
    </location>
</feature>
<dbReference type="RefSeq" id="WP_109264322.1">
    <property type="nucleotide sequence ID" value="NZ_QEWP01000007.1"/>
</dbReference>
<keyword evidence="1" id="KW-0472">Membrane</keyword>
<sequence>MRSFHASIGKLPIGVFTFILLLYLLFIGLDILTTYLASPELRYEYNPVIIYFEMIWWEIVTVSILIAFLIFFCFLFSLSKLINNPQMEYWGFYILGASIFISHFCYTFFTIVNNILSGVYLGNIDIQWLNSISNWYITELVQIQYFYEIIVSLYFLSGFLILHFAFRKE</sequence>
<accession>A0A2U2B8E7</accession>
<name>A0A2U2B8E7_9BACT</name>
<feature type="transmembrane region" description="Helical" evidence="1">
    <location>
        <begin position="90"/>
        <end position="112"/>
    </location>
</feature>
<evidence type="ECO:0000256" key="1">
    <source>
        <dbReference type="SAM" id="Phobius"/>
    </source>
</evidence>
<reference evidence="2 3" key="1">
    <citation type="submission" date="2018-05" db="EMBL/GenBank/DDBJ databases">
        <title>Marinilabilia rubrum sp. nov., isolated from saltern sediment.</title>
        <authorList>
            <person name="Zhang R."/>
        </authorList>
    </citation>
    <scope>NUCLEOTIDE SEQUENCE [LARGE SCALE GENOMIC DNA]</scope>
    <source>
        <strain evidence="2 3">WTE16</strain>
    </source>
</reference>
<gene>
    <name evidence="2" type="ORF">DDZ16_10020</name>
</gene>
<organism evidence="2 3">
    <name type="scientific">Marinilabilia rubra</name>
    <dbReference type="NCBI Taxonomy" id="2162893"/>
    <lineage>
        <taxon>Bacteria</taxon>
        <taxon>Pseudomonadati</taxon>
        <taxon>Bacteroidota</taxon>
        <taxon>Bacteroidia</taxon>
        <taxon>Marinilabiliales</taxon>
        <taxon>Marinilabiliaceae</taxon>
        <taxon>Marinilabilia</taxon>
    </lineage>
</organism>
<keyword evidence="1" id="KW-0812">Transmembrane</keyword>
<evidence type="ECO:0000313" key="3">
    <source>
        <dbReference type="Proteomes" id="UP000244956"/>
    </source>
</evidence>
<feature type="transmembrane region" description="Helical" evidence="1">
    <location>
        <begin position="12"/>
        <end position="35"/>
    </location>
</feature>
<dbReference type="Proteomes" id="UP000244956">
    <property type="component" value="Unassembled WGS sequence"/>
</dbReference>
<feature type="transmembrane region" description="Helical" evidence="1">
    <location>
        <begin position="145"/>
        <end position="166"/>
    </location>
</feature>
<comment type="caution">
    <text evidence="2">The sequence shown here is derived from an EMBL/GenBank/DDBJ whole genome shotgun (WGS) entry which is preliminary data.</text>
</comment>